<gene>
    <name evidence="3" type="ORF">GGD45_003270</name>
</gene>
<name>A0ABR6R100_RHITR</name>
<feature type="region of interest" description="Disordered" evidence="1">
    <location>
        <begin position="448"/>
        <end position="479"/>
    </location>
</feature>
<evidence type="ECO:0000256" key="1">
    <source>
        <dbReference type="SAM" id="MobiDB-lite"/>
    </source>
</evidence>
<feature type="domain" description="Tape measure protein N-terminal" evidence="2">
    <location>
        <begin position="97"/>
        <end position="289"/>
    </location>
</feature>
<feature type="compositionally biased region" description="Basic and acidic residues" evidence="1">
    <location>
        <begin position="448"/>
        <end position="472"/>
    </location>
</feature>
<accession>A0ABR6R100</accession>
<reference evidence="3 4" key="1">
    <citation type="submission" date="2020-08" db="EMBL/GenBank/DDBJ databases">
        <title>Genomic Encyclopedia of Type Strains, Phase IV (KMG-V): Genome sequencing to study the core and pangenomes of soil and plant-associated prokaryotes.</title>
        <authorList>
            <person name="Whitman W."/>
        </authorList>
    </citation>
    <scope>NUCLEOTIDE SEQUENCE [LARGE SCALE GENOMIC DNA]</scope>
    <source>
        <strain evidence="3 4">SEMIA 4059</strain>
    </source>
</reference>
<comment type="caution">
    <text evidence="3">The sequence shown here is derived from an EMBL/GenBank/DDBJ whole genome shotgun (WGS) entry which is preliminary data.</text>
</comment>
<dbReference type="Pfam" id="PF20155">
    <property type="entry name" value="TMP_3"/>
    <property type="match status" value="1"/>
</dbReference>
<keyword evidence="4" id="KW-1185">Reference proteome</keyword>
<sequence>MADDNEDLIISISTDVATLRRSNKKLEAAMGETLKKIEQLTAGTSAKMDATFANGANKMAASMRKVEGASRDASRAGLGISAAFAKVFAVVGAAKGFQDLADSSIRMTNALKVAGLQGAELQSTLGKLYDSALRNHAPIEALTTLYGRAALQQKELGASSSQLITFTDTVGKALRVSGTSAEEAQGSLLQLSQALGSGTVHAEEFNSIIEGMPALAQAAAKGIKQANGSVAELKTLVNNQQLSSRALFDGIIAGASDLDHKLQGTGATIGNAFTDLQTSLTKAAGKFDDVTGASKATVETIEKVVTTLNGLDIVKLANDVQSVINKLNEFGNTYDNLLKQAGSGPTLKERIDELVKPFTGGKPLIDLGPAFSNQPIDVEKLGRERSARQSEADADKLKALQEQYDAAVKLQKAIGLPVNNDANVELLRHMDEIRDRINAAKDALVSFKREGEKQGPPDLRRFQKPDNFKDELPPPAQVDITDPRYANTAQNAAKLKKAYDDLSKSAQDRNDQVRQEISLVGKSGAVLDAARTKLQLLQKAQNDGITGDNLKNIQDLADAYAKLSEELAGVTLVQTAKDKNQDLQNEIELVGKTGLAYDAAKYKLDLLNEARKNGVTGEHLAALEKEADIYAKQAEVLAKVKLYKDLSDQNRLAALPSRDRQIVEMQRQYGLPEDPNSATGRDIGRNLDQQANREAVTSFLTDFKDGLVKNGESIGKAFGQALQNALMKQADKLWENLFNQIANALFKTSGSTPSVATGVSSVGASVVGKALSGSSGAAVNPVTAGNMSAFAGAIKSIESSGNYGALGPVLKSGDRAYGAYQVMGANVPSWTKAATGTAMTPSAFLNDRNAQDAVFNKYFGASLSKYGNPQDAASVWFSGRPLAKAGLASDGFNTTPEYVTKFNNALGDASKSVGNFGTDIGQIGNSIGKSLTGGAGALSATPAAGGSLLSLLSSPNFTPNTSLGAVIGMPGAQQPSAGGLFGSLFSWIPKIFGFADGGHVAGPGSGRSDSIPAWLSNGEFVVNANATKKHRNMLEAINRGSVAKFADGGLVTPQLVTAPTAPTLRPRAATAANDNRNPGILHVQISGASGDDHVRTLVKQGVGEGLAQYNTQQRRGGFGRLQNQYANQKA</sequence>
<evidence type="ECO:0000313" key="4">
    <source>
        <dbReference type="Proteomes" id="UP000526625"/>
    </source>
</evidence>
<dbReference type="Proteomes" id="UP000526625">
    <property type="component" value="Unassembled WGS sequence"/>
</dbReference>
<dbReference type="RefSeq" id="WP_041677393.1">
    <property type="nucleotide sequence ID" value="NZ_JAADZA010000025.1"/>
</dbReference>
<evidence type="ECO:0000313" key="3">
    <source>
        <dbReference type="EMBL" id="MBB6492862.1"/>
    </source>
</evidence>
<dbReference type="NCBIfam" id="TIGR02675">
    <property type="entry name" value="tape_meas_nterm"/>
    <property type="match status" value="1"/>
</dbReference>
<protein>
    <submittedName>
        <fullName evidence="3">Tape measure domain-containing protein</fullName>
    </submittedName>
</protein>
<dbReference type="EMBL" id="JACHBF010000008">
    <property type="protein sequence ID" value="MBB6492862.1"/>
    <property type="molecule type" value="Genomic_DNA"/>
</dbReference>
<dbReference type="InterPro" id="IPR013491">
    <property type="entry name" value="Tape_meas_N"/>
</dbReference>
<organism evidence="3 4">
    <name type="scientific">Rhizobium tropici</name>
    <dbReference type="NCBI Taxonomy" id="398"/>
    <lineage>
        <taxon>Bacteria</taxon>
        <taxon>Pseudomonadati</taxon>
        <taxon>Pseudomonadota</taxon>
        <taxon>Alphaproteobacteria</taxon>
        <taxon>Hyphomicrobiales</taxon>
        <taxon>Rhizobiaceae</taxon>
        <taxon>Rhizobium/Agrobacterium group</taxon>
        <taxon>Rhizobium</taxon>
    </lineage>
</organism>
<proteinExistence type="predicted"/>
<evidence type="ECO:0000259" key="2">
    <source>
        <dbReference type="Pfam" id="PF20155"/>
    </source>
</evidence>